<reference evidence="2 3" key="1">
    <citation type="submission" date="2015-09" db="EMBL/GenBank/DDBJ databases">
        <authorList>
            <consortium name="Pathogen Informatics"/>
        </authorList>
    </citation>
    <scope>NUCLEOTIDE SEQUENCE [LARGE SCALE GENOMIC DNA]</scope>
    <source>
        <strain evidence="2 3">2789STDY5834911</strain>
    </source>
</reference>
<organism evidence="2 3">
    <name type="scientific">Blautia wexlerae</name>
    <dbReference type="NCBI Taxonomy" id="418240"/>
    <lineage>
        <taxon>Bacteria</taxon>
        <taxon>Bacillati</taxon>
        <taxon>Bacillota</taxon>
        <taxon>Clostridia</taxon>
        <taxon>Lachnospirales</taxon>
        <taxon>Lachnospiraceae</taxon>
        <taxon>Blautia</taxon>
    </lineage>
</organism>
<proteinExistence type="predicted"/>
<keyword evidence="1" id="KW-0472">Membrane</keyword>
<evidence type="ECO:0000313" key="2">
    <source>
        <dbReference type="EMBL" id="CUP84292.1"/>
    </source>
</evidence>
<dbReference type="OrthoDB" id="2064901at2"/>
<dbReference type="RefSeq" id="WP_055152619.1">
    <property type="nucleotide sequence ID" value="NZ_CZAW01000037.1"/>
</dbReference>
<name>A0A174RFQ3_9FIRM</name>
<gene>
    <name evidence="2" type="ORF">ERS852523_03001</name>
</gene>
<accession>A0A174RFQ3</accession>
<evidence type="ECO:0000256" key="1">
    <source>
        <dbReference type="SAM" id="Phobius"/>
    </source>
</evidence>
<feature type="transmembrane region" description="Helical" evidence="1">
    <location>
        <begin position="53"/>
        <end position="77"/>
    </location>
</feature>
<keyword evidence="1" id="KW-0812">Transmembrane</keyword>
<dbReference type="AlphaFoldDB" id="A0A174RFQ3"/>
<sequence length="108" mass="11783">MYKTLWNSINKQVKDSHASEAFLAVSLMDWTTIGLLAGFLICMIGGMSFVTKVTVVLCSGGYTGLILGFFGGILYLYRSESRHLTDSTTSQFSTTARKISLNAKTAAR</sequence>
<feature type="transmembrane region" description="Helical" evidence="1">
    <location>
        <begin position="21"/>
        <end position="47"/>
    </location>
</feature>
<dbReference type="Proteomes" id="UP000095712">
    <property type="component" value="Unassembled WGS sequence"/>
</dbReference>
<dbReference type="EMBL" id="CZAW01000037">
    <property type="protein sequence ID" value="CUP84292.1"/>
    <property type="molecule type" value="Genomic_DNA"/>
</dbReference>
<protein>
    <submittedName>
        <fullName evidence="2">Uncharacterized protein</fullName>
    </submittedName>
</protein>
<evidence type="ECO:0000313" key="3">
    <source>
        <dbReference type="Proteomes" id="UP000095712"/>
    </source>
</evidence>
<keyword evidence="1" id="KW-1133">Transmembrane helix</keyword>